<dbReference type="OrthoDB" id="2207946at2"/>
<feature type="transmembrane region" description="Helical" evidence="1">
    <location>
        <begin position="148"/>
        <end position="166"/>
    </location>
</feature>
<feature type="transmembrane region" description="Helical" evidence="1">
    <location>
        <begin position="85"/>
        <end position="102"/>
    </location>
</feature>
<dbReference type="SUPFAM" id="SSF103473">
    <property type="entry name" value="MFS general substrate transporter"/>
    <property type="match status" value="1"/>
</dbReference>
<dbReference type="Proteomes" id="UP000231092">
    <property type="component" value="Unassembled WGS sequence"/>
</dbReference>
<protein>
    <recommendedName>
        <fullName evidence="4">MFS transporter</fullName>
    </recommendedName>
</protein>
<dbReference type="PANTHER" id="PTHR23526:SF2">
    <property type="entry name" value="MAJOR FACILITATOR SUPERFAMILY (MFS) PROFILE DOMAIN-CONTAINING PROTEIN"/>
    <property type="match status" value="1"/>
</dbReference>
<feature type="transmembrane region" description="Helical" evidence="1">
    <location>
        <begin position="172"/>
        <end position="193"/>
    </location>
</feature>
<dbReference type="PANTHER" id="PTHR23526">
    <property type="entry name" value="INTEGRAL MEMBRANE TRANSPORT PROTEIN-RELATED"/>
    <property type="match status" value="1"/>
</dbReference>
<comment type="caution">
    <text evidence="2">The sequence shown here is derived from an EMBL/GenBank/DDBJ whole genome shotgun (WGS) entry which is preliminary data.</text>
</comment>
<feature type="transmembrane region" description="Helical" evidence="1">
    <location>
        <begin position="314"/>
        <end position="335"/>
    </location>
</feature>
<dbReference type="InterPro" id="IPR036259">
    <property type="entry name" value="MFS_trans_sf"/>
</dbReference>
<feature type="transmembrane region" description="Helical" evidence="1">
    <location>
        <begin position="356"/>
        <end position="376"/>
    </location>
</feature>
<feature type="transmembrane region" description="Helical" evidence="1">
    <location>
        <begin position="225"/>
        <end position="246"/>
    </location>
</feature>
<dbReference type="AlphaFoldDB" id="A0A2M8Z667"/>
<keyword evidence="1" id="KW-0812">Transmembrane</keyword>
<proteinExistence type="predicted"/>
<keyword evidence="1" id="KW-0472">Membrane</keyword>
<keyword evidence="1" id="KW-1133">Transmembrane helix</keyword>
<dbReference type="RefSeq" id="WP_100305377.1">
    <property type="nucleotide sequence ID" value="NZ_PGET01000001.1"/>
</dbReference>
<sequence>MESININSEKKYCQKQAIIFNSFNQIITNTLTGDIMVLFLTDILLFQTVNITFILSLIPLIALVRLPLIFILRGSNKVKMIEISIIAKAVFVATLLSIPWSLLGVRKYTALIIIYQIAVEFGVGICWQPLMKEITSISDRGQFFSRMRFVFMSLNTVFVFLLAFFVGDTMNIFQYKALLYVSLFGLLIQFYAIKKIEKKQVIFESNYYNGTNKPLLQQLIDNKKILWALILDLMFLCIGFTLNVVYLKTTLGYSSKLVTLYITLNNLGGTLSLPLLGKLLDRNLHKGSKCICKLYLIYMMILVMLPIYTSGNIINVIFIIMLSLLSGVIASSIYLMMTILQHNLVKTEDSFMVLNLYQIIIYVATFISTNMFGIIINNSRYNRVSTIYSFSLDLFKCVNVFLILCSTVIVKIVFHKINMNYKT</sequence>
<dbReference type="EMBL" id="PGET01000001">
    <property type="protein sequence ID" value="PJJ28929.1"/>
    <property type="molecule type" value="Genomic_DNA"/>
</dbReference>
<feature type="transmembrane region" description="Helical" evidence="1">
    <location>
        <begin position="292"/>
        <end position="308"/>
    </location>
</feature>
<evidence type="ECO:0008006" key="4">
    <source>
        <dbReference type="Google" id="ProtNLM"/>
    </source>
</evidence>
<evidence type="ECO:0000313" key="3">
    <source>
        <dbReference type="Proteomes" id="UP000231092"/>
    </source>
</evidence>
<feature type="transmembrane region" description="Helical" evidence="1">
    <location>
        <begin position="43"/>
        <end position="64"/>
    </location>
</feature>
<feature type="transmembrane region" description="Helical" evidence="1">
    <location>
        <begin position="108"/>
        <end position="127"/>
    </location>
</feature>
<accession>A0A2M8Z667</accession>
<organism evidence="2 3">
    <name type="scientific">[Clostridium] celerecrescens 18A</name>
    <dbReference type="NCBI Taxonomy" id="1286362"/>
    <lineage>
        <taxon>Bacteria</taxon>
        <taxon>Bacillati</taxon>
        <taxon>Bacillota</taxon>
        <taxon>Clostridia</taxon>
        <taxon>Lachnospirales</taxon>
        <taxon>Lachnospiraceae</taxon>
        <taxon>Lacrimispora</taxon>
    </lineage>
</organism>
<name>A0A2M8Z667_9FIRM</name>
<feature type="transmembrane region" description="Helical" evidence="1">
    <location>
        <begin position="258"/>
        <end position="280"/>
    </location>
</feature>
<reference evidence="2 3" key="1">
    <citation type="submission" date="2017-11" db="EMBL/GenBank/DDBJ databases">
        <title>Understudied soil microbes with underappreciated capabilities: Untangling the Clostridium saccharolyticum group.</title>
        <authorList>
            <person name="Leschine S."/>
        </authorList>
    </citation>
    <scope>NUCLEOTIDE SEQUENCE [LARGE SCALE GENOMIC DNA]</scope>
    <source>
        <strain evidence="2 3">18A</strain>
    </source>
</reference>
<evidence type="ECO:0000313" key="2">
    <source>
        <dbReference type="EMBL" id="PJJ28929.1"/>
    </source>
</evidence>
<dbReference type="Gene3D" id="1.20.1250.20">
    <property type="entry name" value="MFS general substrate transporter like domains"/>
    <property type="match status" value="1"/>
</dbReference>
<feature type="transmembrane region" description="Helical" evidence="1">
    <location>
        <begin position="388"/>
        <end position="414"/>
    </location>
</feature>
<evidence type="ECO:0000256" key="1">
    <source>
        <dbReference type="SAM" id="Phobius"/>
    </source>
</evidence>
<gene>
    <name evidence="2" type="ORF">H171_2451</name>
</gene>
<dbReference type="InterPro" id="IPR052528">
    <property type="entry name" value="Sugar_transport-like"/>
</dbReference>